<dbReference type="AlphaFoldDB" id="B8CXN0"/>
<gene>
    <name evidence="4" type="ordered locus">Hore_12990</name>
</gene>
<keyword evidence="5" id="KW-1185">Reference proteome</keyword>
<evidence type="ECO:0000313" key="4">
    <source>
        <dbReference type="EMBL" id="ACL70049.1"/>
    </source>
</evidence>
<feature type="transmembrane region" description="Helical" evidence="1">
    <location>
        <begin position="471"/>
        <end position="493"/>
    </location>
</feature>
<dbReference type="STRING" id="373903.Hore_12990"/>
<evidence type="ECO:0000259" key="2">
    <source>
        <dbReference type="Pfam" id="PF09822"/>
    </source>
</evidence>
<dbReference type="Pfam" id="PF09822">
    <property type="entry name" value="ABC_transp_aux"/>
    <property type="match status" value="1"/>
</dbReference>
<dbReference type="KEGG" id="hor:Hore_12990"/>
<proteinExistence type="predicted"/>
<dbReference type="EMBL" id="CP001098">
    <property type="protein sequence ID" value="ACL70049.1"/>
    <property type="molecule type" value="Genomic_DNA"/>
</dbReference>
<dbReference type="Gene3D" id="3.40.30.10">
    <property type="entry name" value="Glutaredoxin"/>
    <property type="match status" value="1"/>
</dbReference>
<dbReference type="OrthoDB" id="9766228at2"/>
<sequence>MGFFDKLKKFFRTRQFKYGGNTLVMVVMIIGIMAVVNYLVYQHNVRWDLTENKRFSLSEKTIKVLKNLDQEVKVTGFFKPGSNVRVLVRRLLDRYQDYTDNLEVEFVDPDRNPSITKEYNVTAYDTIVFETEKRKKKITRYNLFTYGPGYQDQKFKGEEEFTRALIDVTKNTTASVYFITGHGESTLNEDLYQFKDALTGEGYQVDSINLVKDGIPDDANILVIAGPRKDYAIKEIELINKFINRGGDLMVFLNPSPNDNFRNLINLIEEWGITPQDDLVIDRKQSYFFDPLTPIADYEYHNITSKLISDDLLVILPYTRSFKEISNYKGDYQIESILKTSKNAWGETRYEAERIARDEKDLKGRFDLVYTVMRPLSNKGNNNDKIIDKRNSETYEESELEDIQKLIDDQMRAVVLGTSAIINNKVLPQQGNRDFMLNCVNWLVGQEEQISIRAKGFGIKYLSLTPDAGRLIFYSTVFLIPLLVFAVGIVIYLRRRHL</sequence>
<reference evidence="4 5" key="1">
    <citation type="journal article" date="2009" name="PLoS ONE">
        <title>Genome analysis of the anaerobic thermohalophilic bacterium Halothermothrix orenii.</title>
        <authorList>
            <person name="Mavromatis K."/>
            <person name="Ivanova N."/>
            <person name="Anderson I."/>
            <person name="Lykidis A."/>
            <person name="Hooper S.D."/>
            <person name="Sun H."/>
            <person name="Kunin V."/>
            <person name="Lapidus A."/>
            <person name="Hugenholtz P."/>
            <person name="Patel B."/>
            <person name="Kyrpides N.C."/>
        </authorList>
    </citation>
    <scope>NUCLEOTIDE SEQUENCE [LARGE SCALE GENOMIC DNA]</scope>
    <source>
        <strain evidence="5">H 168 / OCM 544 / DSM 9562</strain>
    </source>
</reference>
<dbReference type="InterPro" id="IPR055396">
    <property type="entry name" value="DUF7088"/>
</dbReference>
<accession>B8CXN0</accession>
<name>B8CXN0_HALOH</name>
<dbReference type="HOGENOM" id="CLU_018716_0_0_9"/>
<dbReference type="RefSeq" id="WP_012636233.1">
    <property type="nucleotide sequence ID" value="NC_011899.1"/>
</dbReference>
<dbReference type="Pfam" id="PF23357">
    <property type="entry name" value="DUF7088"/>
    <property type="match status" value="1"/>
</dbReference>
<dbReference type="PANTHER" id="PTHR12969:SF7">
    <property type="entry name" value="INTRAFLAGELLAR TRANSPORT PROTEIN 52 HOMOLOG"/>
    <property type="match status" value="1"/>
</dbReference>
<keyword evidence="1" id="KW-0812">Transmembrane</keyword>
<dbReference type="Proteomes" id="UP000000719">
    <property type="component" value="Chromosome"/>
</dbReference>
<dbReference type="SUPFAM" id="SSF52833">
    <property type="entry name" value="Thioredoxin-like"/>
    <property type="match status" value="1"/>
</dbReference>
<dbReference type="InterPro" id="IPR036249">
    <property type="entry name" value="Thioredoxin-like_sf"/>
</dbReference>
<keyword evidence="1" id="KW-1133">Transmembrane helix</keyword>
<dbReference type="InterPro" id="IPR019196">
    <property type="entry name" value="ABC_transp_unknown"/>
</dbReference>
<evidence type="ECO:0000259" key="3">
    <source>
        <dbReference type="Pfam" id="PF23357"/>
    </source>
</evidence>
<evidence type="ECO:0000313" key="5">
    <source>
        <dbReference type="Proteomes" id="UP000000719"/>
    </source>
</evidence>
<protein>
    <submittedName>
        <fullName evidence="4">Uncharacterized protein</fullName>
    </submittedName>
</protein>
<feature type="domain" description="DUF7088" evidence="3">
    <location>
        <begin position="51"/>
        <end position="137"/>
    </location>
</feature>
<evidence type="ECO:0000256" key="1">
    <source>
        <dbReference type="SAM" id="Phobius"/>
    </source>
</evidence>
<feature type="transmembrane region" description="Helical" evidence="1">
    <location>
        <begin position="21"/>
        <end position="41"/>
    </location>
</feature>
<keyword evidence="1" id="KW-0472">Membrane</keyword>
<feature type="domain" description="ABC-type uncharacterised transport system" evidence="2">
    <location>
        <begin position="175"/>
        <end position="438"/>
    </location>
</feature>
<dbReference type="PANTHER" id="PTHR12969">
    <property type="entry name" value="NGD5/OSM-6/IFT52"/>
    <property type="match status" value="1"/>
</dbReference>
<dbReference type="InterPro" id="IPR039975">
    <property type="entry name" value="IFT52"/>
</dbReference>
<organism evidence="4 5">
    <name type="scientific">Halothermothrix orenii (strain H 168 / OCM 544 / DSM 9562)</name>
    <dbReference type="NCBI Taxonomy" id="373903"/>
    <lineage>
        <taxon>Bacteria</taxon>
        <taxon>Bacillati</taxon>
        <taxon>Bacillota</taxon>
        <taxon>Clostridia</taxon>
        <taxon>Halanaerobiales</taxon>
        <taxon>Halothermotrichaceae</taxon>
        <taxon>Halothermothrix</taxon>
    </lineage>
</organism>
<dbReference type="eggNOG" id="COG3225">
    <property type="taxonomic scope" value="Bacteria"/>
</dbReference>